<evidence type="ECO:0000256" key="2">
    <source>
        <dbReference type="ARBA" id="ARBA00022771"/>
    </source>
</evidence>
<organism evidence="8 9">
    <name type="scientific">Urochloa decumbens</name>
    <dbReference type="NCBI Taxonomy" id="240449"/>
    <lineage>
        <taxon>Eukaryota</taxon>
        <taxon>Viridiplantae</taxon>
        <taxon>Streptophyta</taxon>
        <taxon>Embryophyta</taxon>
        <taxon>Tracheophyta</taxon>
        <taxon>Spermatophyta</taxon>
        <taxon>Magnoliopsida</taxon>
        <taxon>Liliopsida</taxon>
        <taxon>Poales</taxon>
        <taxon>Poaceae</taxon>
        <taxon>PACMAD clade</taxon>
        <taxon>Panicoideae</taxon>
        <taxon>Panicodae</taxon>
        <taxon>Paniceae</taxon>
        <taxon>Melinidinae</taxon>
        <taxon>Urochloa</taxon>
    </lineage>
</organism>
<feature type="region of interest" description="Disordered" evidence="6">
    <location>
        <begin position="267"/>
        <end position="306"/>
    </location>
</feature>
<feature type="compositionally biased region" description="Polar residues" evidence="6">
    <location>
        <begin position="876"/>
        <end position="890"/>
    </location>
</feature>
<evidence type="ECO:0000313" key="8">
    <source>
        <dbReference type="EMBL" id="CAL4911483.1"/>
    </source>
</evidence>
<dbReference type="GO" id="GO:0008270">
    <property type="term" value="F:zinc ion binding"/>
    <property type="evidence" value="ECO:0007669"/>
    <property type="project" value="UniProtKB-KW"/>
</dbReference>
<gene>
    <name evidence="8" type="ORF">URODEC1_LOCUS15026</name>
</gene>
<accession>A0ABC8WLL8</accession>
<proteinExistence type="predicted"/>
<feature type="compositionally biased region" description="Basic and acidic residues" evidence="6">
    <location>
        <begin position="283"/>
        <end position="292"/>
    </location>
</feature>
<keyword evidence="4" id="KW-0805">Transcription regulation</keyword>
<name>A0ABC8WLL8_9POAL</name>
<dbReference type="InterPro" id="IPR013083">
    <property type="entry name" value="Znf_RING/FYVE/PHD"/>
</dbReference>
<dbReference type="InterPro" id="IPR049914">
    <property type="entry name" value="PHD1-3/5-6"/>
</dbReference>
<evidence type="ECO:0000313" key="9">
    <source>
        <dbReference type="Proteomes" id="UP001497457"/>
    </source>
</evidence>
<reference evidence="8 9" key="2">
    <citation type="submission" date="2024-10" db="EMBL/GenBank/DDBJ databases">
        <authorList>
            <person name="Ryan C."/>
        </authorList>
    </citation>
    <scope>NUCLEOTIDE SEQUENCE [LARGE SCALE GENOMIC DNA]</scope>
</reference>
<dbReference type="SUPFAM" id="SSF57903">
    <property type="entry name" value="FYVE/PHD zinc finger"/>
    <property type="match status" value="1"/>
</dbReference>
<sequence>MCLAPPISKLDHNTTILLNSFVTVSAEVNFIRNLFCNFMQGTVCEVCGDIGFEHLMLCCSDCKGSAIHQYCSDKVLFDASLVDCWFCDDCQQRHGEVLCSSTANQPVTKRSGSARDDAATWRIGKGKPYKKIKSIKKLYSPEKNSPWKKCTKKKSTVRPMGNCTNRKGPNATSIACTGGKVLHSCETIRTETAKSNNGENWQVNNEKSVHSRNNVKQPIPVIVNCLGYKLGDIDLTKTRRRRKSKKTPQSVTALPKGFVVMEKNAILGSKNAEPSSPTSGDSVNERRGDKPNCMDIGADSSFKPRDHDDLINHSAPVGCKNTKVNSVEVNKTSVGAHQNKYPAAALLTNNKCKVHDGNSNVIDDLALEREDEEIRSQEDCRDSTELQHRIIAANVTQPCSLQNAVVDKVMLYSANMGMLSKENNCKPSEHIEIQNKMEYQSEPPKLLDPVKFIPADSATEENISDVLQNFGKKNPRKRRKLILMYDDDDDNEEDKAVDVQPENASSRPLKYDGLMKHRVDTECYAEPAVLTGDFSNRSPNNGRPVKKQRMGVNRDEDEDEEAVVGATKPDSTLNDVTNCALNDGTNLTSETLVANNPCLQSRMISNSESADHIYPQPADDPVWSGAFKVNSEVCVMMDAHLSKKACQKAREFSKSLQPEPVLEAKKLPWLHVLPKRWKSSGPPDDCIGLFFFPHSFRPNEVSNGLVTEIIESDSALKIAVGIADLLIFPSTILPEQNQLYQGKYYLWGVFKQRKAMSHKGVADREQDGSACAVEECIQQQHNSFNQQYGSACTSEGELQEEHLLNQRYLEQQKSSDQETNVVKHVENQQPLVECNSETQMEAMKISMAEGFTLPGYSLSLAGPNSPIVGSTCSMLSEQANQQEGTTSSPEINAPSAAEPSAEGNYGQSHSVSEPPTTKLFGILVAQTPRARQLFQEMASEGALVFPVQEKTVAEDYTSARDSDGVGPELNPDYRHLLEHSQPFDFVSTGLDESQRSAVACLELFPVQQEHIGWAPGAEASSMGVDLELSLSLPSRPTPELQL</sequence>
<evidence type="ECO:0000256" key="5">
    <source>
        <dbReference type="ARBA" id="ARBA00023163"/>
    </source>
</evidence>
<feature type="region of interest" description="Disordered" evidence="6">
    <location>
        <begin position="876"/>
        <end position="913"/>
    </location>
</feature>
<dbReference type="InterPro" id="IPR056280">
    <property type="entry name" value="AIPP2-like_SPOC"/>
</dbReference>
<dbReference type="Pfam" id="PF23121">
    <property type="entry name" value="SPOC_AIPP2"/>
    <property type="match status" value="1"/>
</dbReference>
<feature type="domain" description="AIPP2-like SPOC-like" evidence="7">
    <location>
        <begin position="623"/>
        <end position="750"/>
    </location>
</feature>
<dbReference type="Gene3D" id="3.30.40.10">
    <property type="entry name" value="Zinc/RING finger domain, C3HC4 (zinc finger)"/>
    <property type="match status" value="1"/>
</dbReference>
<dbReference type="PANTHER" id="PTHR33304">
    <property type="match status" value="1"/>
</dbReference>
<feature type="compositionally biased region" description="Polar residues" evidence="6">
    <location>
        <begin position="272"/>
        <end position="282"/>
    </location>
</feature>
<keyword evidence="3" id="KW-0862">Zinc</keyword>
<dbReference type="Proteomes" id="UP001497457">
    <property type="component" value="Chromosome 12b"/>
</dbReference>
<reference evidence="9" key="1">
    <citation type="submission" date="2024-06" db="EMBL/GenBank/DDBJ databases">
        <authorList>
            <person name="Ryan C."/>
        </authorList>
    </citation>
    <scope>NUCLEOTIDE SEQUENCE [LARGE SCALE GENOMIC DNA]</scope>
</reference>
<feature type="region of interest" description="Disordered" evidence="6">
    <location>
        <begin position="533"/>
        <end position="560"/>
    </location>
</feature>
<evidence type="ECO:0000256" key="4">
    <source>
        <dbReference type="ARBA" id="ARBA00023015"/>
    </source>
</evidence>
<evidence type="ECO:0000259" key="7">
    <source>
        <dbReference type="Pfam" id="PF23121"/>
    </source>
</evidence>
<evidence type="ECO:0000256" key="1">
    <source>
        <dbReference type="ARBA" id="ARBA00022723"/>
    </source>
</evidence>
<keyword evidence="9" id="KW-1185">Reference proteome</keyword>
<dbReference type="AlphaFoldDB" id="A0ABC8WLL8"/>
<dbReference type="PANTHER" id="PTHR33304:SF55">
    <property type="entry name" value="ZINC FINGER PHD-TYPE DOMAIN-CONTAINING PROTEIN"/>
    <property type="match status" value="1"/>
</dbReference>
<keyword evidence="2" id="KW-0863">Zinc-finger</keyword>
<keyword evidence="1" id="KW-0479">Metal-binding</keyword>
<evidence type="ECO:0000256" key="6">
    <source>
        <dbReference type="SAM" id="MobiDB-lite"/>
    </source>
</evidence>
<dbReference type="InterPro" id="IPR011011">
    <property type="entry name" value="Znf_FYVE_PHD"/>
</dbReference>
<dbReference type="CDD" id="cd15489">
    <property type="entry name" value="PHD_SF"/>
    <property type="match status" value="1"/>
</dbReference>
<dbReference type="EMBL" id="OZ075122">
    <property type="protein sequence ID" value="CAL4911483.1"/>
    <property type="molecule type" value="Genomic_DNA"/>
</dbReference>
<keyword evidence="5" id="KW-0804">Transcription</keyword>
<evidence type="ECO:0000256" key="3">
    <source>
        <dbReference type="ARBA" id="ARBA00022833"/>
    </source>
</evidence>
<protein>
    <recommendedName>
        <fullName evidence="7">AIPP2-like SPOC-like domain-containing protein</fullName>
    </recommendedName>
</protein>